<feature type="non-terminal residue" evidence="1">
    <location>
        <position position="1"/>
    </location>
</feature>
<dbReference type="Proteomes" id="UP001445076">
    <property type="component" value="Unassembled WGS sequence"/>
</dbReference>
<sequence length="104" mass="11280">TFSSLSQFWNIFFRGCRSGMQQPSTRCWCVQQVFSTVLEGELLQSSVSCSRSGTSQPPHPSPGATVLLPPTEAALPGPKRGVEHLQGWIAGGGPVDSWGVWCRF</sequence>
<accession>A0AAW0W5M3</accession>
<reference evidence="1 2" key="1">
    <citation type="journal article" date="2024" name="BMC Genomics">
        <title>Genome assembly of redclaw crayfish (Cherax quadricarinatus) provides insights into its immune adaptation and hypoxia tolerance.</title>
        <authorList>
            <person name="Liu Z."/>
            <person name="Zheng J."/>
            <person name="Li H."/>
            <person name="Fang K."/>
            <person name="Wang S."/>
            <person name="He J."/>
            <person name="Zhou D."/>
            <person name="Weng S."/>
            <person name="Chi M."/>
            <person name="Gu Z."/>
            <person name="He J."/>
            <person name="Li F."/>
            <person name="Wang M."/>
        </authorList>
    </citation>
    <scope>NUCLEOTIDE SEQUENCE [LARGE SCALE GENOMIC DNA]</scope>
    <source>
        <strain evidence="1">ZL_2023a</strain>
    </source>
</reference>
<dbReference type="EMBL" id="JARKIK010000084">
    <property type="protein sequence ID" value="KAK8724763.1"/>
    <property type="molecule type" value="Genomic_DNA"/>
</dbReference>
<gene>
    <name evidence="1" type="ORF">OTU49_010913</name>
</gene>
<name>A0AAW0W5M3_CHEQU</name>
<dbReference type="AlphaFoldDB" id="A0AAW0W5M3"/>
<protein>
    <submittedName>
        <fullName evidence="1">Uncharacterized protein</fullName>
    </submittedName>
</protein>
<evidence type="ECO:0000313" key="2">
    <source>
        <dbReference type="Proteomes" id="UP001445076"/>
    </source>
</evidence>
<proteinExistence type="predicted"/>
<organism evidence="1 2">
    <name type="scientific">Cherax quadricarinatus</name>
    <name type="common">Australian red claw crayfish</name>
    <dbReference type="NCBI Taxonomy" id="27406"/>
    <lineage>
        <taxon>Eukaryota</taxon>
        <taxon>Metazoa</taxon>
        <taxon>Ecdysozoa</taxon>
        <taxon>Arthropoda</taxon>
        <taxon>Crustacea</taxon>
        <taxon>Multicrustacea</taxon>
        <taxon>Malacostraca</taxon>
        <taxon>Eumalacostraca</taxon>
        <taxon>Eucarida</taxon>
        <taxon>Decapoda</taxon>
        <taxon>Pleocyemata</taxon>
        <taxon>Astacidea</taxon>
        <taxon>Parastacoidea</taxon>
        <taxon>Parastacidae</taxon>
        <taxon>Cherax</taxon>
    </lineage>
</organism>
<evidence type="ECO:0000313" key="1">
    <source>
        <dbReference type="EMBL" id="KAK8724763.1"/>
    </source>
</evidence>
<comment type="caution">
    <text evidence="1">The sequence shown here is derived from an EMBL/GenBank/DDBJ whole genome shotgun (WGS) entry which is preliminary data.</text>
</comment>
<keyword evidence="2" id="KW-1185">Reference proteome</keyword>